<dbReference type="Proteomes" id="UP000192656">
    <property type="component" value="Unassembled WGS sequence"/>
</dbReference>
<proteinExistence type="predicted"/>
<evidence type="ECO:0000256" key="1">
    <source>
        <dbReference type="SAM" id="MobiDB-lite"/>
    </source>
</evidence>
<evidence type="ECO:0000313" key="5">
    <source>
        <dbReference type="Proteomes" id="UP000192656"/>
    </source>
</evidence>
<dbReference type="STRING" id="937218.SAMN06297251_102211"/>
<evidence type="ECO:0000259" key="3">
    <source>
        <dbReference type="Pfam" id="PF05239"/>
    </source>
</evidence>
<accession>A0A1W1Z7C0</accession>
<evidence type="ECO:0000256" key="2">
    <source>
        <dbReference type="SAM" id="SignalP"/>
    </source>
</evidence>
<sequence>MNLHRTSLIAIIAATSAFAAPAFAQNTGEAASSGNRPETMGTSDTGSMNANDSDMQTGNSASVQGQTQSGRNVVSLPDWHPDITSDATVSTEELMDADLYGPDGEEIGEVENVLFGTNDEAVAILAEVGGLWDIGDTHVTIPWDEVDYAPGTENVSVPVTEDNIEDYDGFDREYITAEQVNDQVVNVEGGWFQEVDTGPRLWRAGELIDDYVRYQGSDNSWTNYGYVDDILISDGKIQAVVVQPGSGTGFTNGRYAYPFYGYGYGWNPGLTNYDMPYGEQDLRDRQPMSGQQSASN</sequence>
<feature type="chain" id="PRO_5013320555" evidence="2">
    <location>
        <begin position="25"/>
        <end position="296"/>
    </location>
</feature>
<dbReference type="Pfam" id="PF05239">
    <property type="entry name" value="PRC"/>
    <property type="match status" value="1"/>
</dbReference>
<feature type="signal peptide" evidence="2">
    <location>
        <begin position="1"/>
        <end position="24"/>
    </location>
</feature>
<keyword evidence="2" id="KW-0732">Signal</keyword>
<feature type="region of interest" description="Disordered" evidence="1">
    <location>
        <begin position="27"/>
        <end position="84"/>
    </location>
</feature>
<feature type="domain" description="PRC-barrel" evidence="3">
    <location>
        <begin position="93"/>
        <end position="152"/>
    </location>
</feature>
<organism evidence="4 5">
    <name type="scientific">Fulvimarina manganoxydans</name>
    <dbReference type="NCBI Taxonomy" id="937218"/>
    <lineage>
        <taxon>Bacteria</taxon>
        <taxon>Pseudomonadati</taxon>
        <taxon>Pseudomonadota</taxon>
        <taxon>Alphaproteobacteria</taxon>
        <taxon>Hyphomicrobiales</taxon>
        <taxon>Aurantimonadaceae</taxon>
        <taxon>Fulvimarina</taxon>
    </lineage>
</organism>
<evidence type="ECO:0000313" key="4">
    <source>
        <dbReference type="EMBL" id="SMC43818.1"/>
    </source>
</evidence>
<dbReference type="Gene3D" id="2.30.30.240">
    <property type="entry name" value="PRC-barrel domain"/>
    <property type="match status" value="1"/>
</dbReference>
<feature type="compositionally biased region" description="Polar residues" evidence="1">
    <location>
        <begin position="27"/>
        <end position="72"/>
    </location>
</feature>
<dbReference type="InterPro" id="IPR027275">
    <property type="entry name" value="PRC-brl_dom"/>
</dbReference>
<dbReference type="RefSeq" id="WP_084408664.1">
    <property type="nucleotide sequence ID" value="NZ_FWXR01000002.1"/>
</dbReference>
<feature type="region of interest" description="Disordered" evidence="1">
    <location>
        <begin position="277"/>
        <end position="296"/>
    </location>
</feature>
<protein>
    <submittedName>
        <fullName evidence="4">PRC-barrel domain-containing protein</fullName>
    </submittedName>
</protein>
<gene>
    <name evidence="4" type="ORF">SAMN06297251_102211</name>
</gene>
<reference evidence="4 5" key="1">
    <citation type="submission" date="2017-04" db="EMBL/GenBank/DDBJ databases">
        <authorList>
            <person name="Afonso C.L."/>
            <person name="Miller P.J."/>
            <person name="Scott M.A."/>
            <person name="Spackman E."/>
            <person name="Goraichik I."/>
            <person name="Dimitrov K.M."/>
            <person name="Suarez D.L."/>
            <person name="Swayne D.E."/>
        </authorList>
    </citation>
    <scope>NUCLEOTIDE SEQUENCE [LARGE SCALE GENOMIC DNA]</scope>
    <source>
        <strain evidence="4 5">CGMCC 1.10972</strain>
    </source>
</reference>
<keyword evidence="5" id="KW-1185">Reference proteome</keyword>
<dbReference type="PANTHER" id="PTHR36505:SF1">
    <property type="entry name" value="BLR1072 PROTEIN"/>
    <property type="match status" value="1"/>
</dbReference>
<name>A0A1W1Z7C0_9HYPH</name>
<dbReference type="SUPFAM" id="SSF50346">
    <property type="entry name" value="PRC-barrel domain"/>
    <property type="match status" value="1"/>
</dbReference>
<dbReference type="EMBL" id="FWXR01000002">
    <property type="protein sequence ID" value="SMC43818.1"/>
    <property type="molecule type" value="Genomic_DNA"/>
</dbReference>
<dbReference type="PANTHER" id="PTHR36505">
    <property type="entry name" value="BLR1072 PROTEIN"/>
    <property type="match status" value="1"/>
</dbReference>
<dbReference type="InterPro" id="IPR011033">
    <property type="entry name" value="PRC_barrel-like_sf"/>
</dbReference>
<dbReference type="AlphaFoldDB" id="A0A1W1Z7C0"/>
<dbReference type="OrthoDB" id="6158291at2"/>